<evidence type="ECO:0000313" key="2">
    <source>
        <dbReference type="Proteomes" id="UP000280955"/>
    </source>
</evidence>
<dbReference type="Proteomes" id="UP000280955">
    <property type="component" value="Unassembled WGS sequence"/>
</dbReference>
<dbReference type="EMBL" id="RBLJ01000003">
    <property type="protein sequence ID" value="RKS57690.1"/>
    <property type="molecule type" value="Genomic_DNA"/>
</dbReference>
<evidence type="ECO:0000313" key="1">
    <source>
        <dbReference type="EMBL" id="RKS57690.1"/>
    </source>
</evidence>
<sequence length="65" mass="8048">MHLEIHRVYTEYDFSLLTDRLYRRYLKQNELRPAMEFMSIVERLFGKIQSNTADWKMMGVNFEVW</sequence>
<keyword evidence="2" id="KW-1185">Reference proteome</keyword>
<dbReference type="RefSeq" id="WP_012777090.1">
    <property type="nucleotide sequence ID" value="NC_012962.1"/>
</dbReference>
<proteinExistence type="predicted"/>
<comment type="caution">
    <text evidence="1">The sequence shown here is derived from an EMBL/GenBank/DDBJ whole genome shotgun (WGS) entry which is preliminary data.</text>
</comment>
<reference evidence="1 2" key="1">
    <citation type="submission" date="2018-10" db="EMBL/GenBank/DDBJ databases">
        <title>Genomic Encyclopedia of Archaeal and Bacterial Type Strains, Phase II (KMG-II): from individual species to whole genera.</title>
        <authorList>
            <person name="Goeker M."/>
        </authorList>
    </citation>
    <scope>NUCLEOTIDE SEQUENCE [LARGE SCALE GENOMIC DNA]</scope>
    <source>
        <strain evidence="1 2">DSM 15149</strain>
    </source>
</reference>
<organism evidence="1 2">
    <name type="scientific">Photorhabdus asymbiotica</name>
    <dbReference type="NCBI Taxonomy" id="291112"/>
    <lineage>
        <taxon>Bacteria</taxon>
        <taxon>Pseudomonadati</taxon>
        <taxon>Pseudomonadota</taxon>
        <taxon>Gammaproteobacteria</taxon>
        <taxon>Enterobacterales</taxon>
        <taxon>Morganellaceae</taxon>
        <taxon>Photorhabdus</taxon>
    </lineage>
</organism>
<accession>A0ABX9SL80</accession>
<name>A0ABX9SL80_9GAMM</name>
<gene>
    <name evidence="1" type="ORF">BDD30_2500</name>
</gene>
<protein>
    <submittedName>
        <fullName evidence="1">Uncharacterized protein</fullName>
    </submittedName>
</protein>